<feature type="domain" description="C2H2-type" evidence="6">
    <location>
        <begin position="266"/>
        <end position="287"/>
    </location>
</feature>
<dbReference type="GO" id="GO:0000981">
    <property type="term" value="F:DNA-binding transcription factor activity, RNA polymerase II-specific"/>
    <property type="evidence" value="ECO:0007669"/>
    <property type="project" value="TreeGrafter"/>
</dbReference>
<keyword evidence="1" id="KW-0479">Metal-binding</keyword>
<dbReference type="InterPro" id="IPR036869">
    <property type="entry name" value="J_dom_sf"/>
</dbReference>
<evidence type="ECO:0000256" key="3">
    <source>
        <dbReference type="ARBA" id="ARBA00022771"/>
    </source>
</evidence>
<comment type="caution">
    <text evidence="7">The sequence shown here is derived from an EMBL/GenBank/DDBJ whole genome shotgun (WGS) entry which is preliminary data.</text>
</comment>
<name>A0A161WJJ2_COLIC</name>
<dbReference type="SUPFAM" id="SSF46565">
    <property type="entry name" value="Chaperone J-domain"/>
    <property type="match status" value="1"/>
</dbReference>
<dbReference type="GO" id="GO:0000977">
    <property type="term" value="F:RNA polymerase II transcription regulatory region sequence-specific DNA binding"/>
    <property type="evidence" value="ECO:0007669"/>
    <property type="project" value="TreeGrafter"/>
</dbReference>
<accession>A0A161WJJ2</accession>
<proteinExistence type="predicted"/>
<dbReference type="AlphaFoldDB" id="A0A161WJJ2"/>
<keyword evidence="8" id="KW-1185">Reference proteome</keyword>
<dbReference type="Proteomes" id="UP000076584">
    <property type="component" value="Unassembled WGS sequence"/>
</dbReference>
<keyword evidence="2" id="KW-0677">Repeat</keyword>
<dbReference type="PANTHER" id="PTHR24409:SF295">
    <property type="entry name" value="AZ2-RELATED"/>
    <property type="match status" value="1"/>
</dbReference>
<dbReference type="PANTHER" id="PTHR24409">
    <property type="entry name" value="ZINC FINGER PROTEIN 142"/>
    <property type="match status" value="1"/>
</dbReference>
<dbReference type="SMART" id="SM00355">
    <property type="entry name" value="ZnF_C2H2"/>
    <property type="match status" value="13"/>
</dbReference>
<evidence type="ECO:0000256" key="2">
    <source>
        <dbReference type="ARBA" id="ARBA00022737"/>
    </source>
</evidence>
<gene>
    <name evidence="7" type="ORF">CI238_12161</name>
</gene>
<keyword evidence="3" id="KW-0863">Zinc-finger</keyword>
<protein>
    <submittedName>
        <fullName evidence="7">Zinc finger protein 502-like</fullName>
    </submittedName>
</protein>
<evidence type="ECO:0000256" key="1">
    <source>
        <dbReference type="ARBA" id="ARBA00022723"/>
    </source>
</evidence>
<evidence type="ECO:0000256" key="5">
    <source>
        <dbReference type="SAM" id="MobiDB-lite"/>
    </source>
</evidence>
<evidence type="ECO:0000313" key="8">
    <source>
        <dbReference type="Proteomes" id="UP000076584"/>
    </source>
</evidence>
<feature type="domain" description="C2H2-type" evidence="6">
    <location>
        <begin position="439"/>
        <end position="460"/>
    </location>
</feature>
<dbReference type="PROSITE" id="PS00028">
    <property type="entry name" value="ZINC_FINGER_C2H2_1"/>
    <property type="match status" value="2"/>
</dbReference>
<feature type="compositionally biased region" description="Polar residues" evidence="5">
    <location>
        <begin position="589"/>
        <end position="607"/>
    </location>
</feature>
<evidence type="ECO:0000313" key="7">
    <source>
        <dbReference type="EMBL" id="KZL71136.1"/>
    </source>
</evidence>
<dbReference type="STRING" id="1573173.A0A161WJJ2"/>
<keyword evidence="4" id="KW-0862">Zinc</keyword>
<feature type="region of interest" description="Disordered" evidence="5">
    <location>
        <begin position="572"/>
        <end position="646"/>
    </location>
</feature>
<organism evidence="7 8">
    <name type="scientific">Colletotrichum incanum</name>
    <name type="common">Soybean anthracnose fungus</name>
    <dbReference type="NCBI Taxonomy" id="1573173"/>
    <lineage>
        <taxon>Eukaryota</taxon>
        <taxon>Fungi</taxon>
        <taxon>Dikarya</taxon>
        <taxon>Ascomycota</taxon>
        <taxon>Pezizomycotina</taxon>
        <taxon>Sordariomycetes</taxon>
        <taxon>Hypocreomycetidae</taxon>
        <taxon>Glomerellales</taxon>
        <taxon>Glomerellaceae</taxon>
        <taxon>Colletotrichum</taxon>
        <taxon>Colletotrichum spaethianum species complex</taxon>
    </lineage>
</organism>
<dbReference type="GO" id="GO:0005634">
    <property type="term" value="C:nucleus"/>
    <property type="evidence" value="ECO:0007669"/>
    <property type="project" value="TreeGrafter"/>
</dbReference>
<feature type="compositionally biased region" description="Basic residues" evidence="5">
    <location>
        <begin position="618"/>
        <end position="630"/>
    </location>
</feature>
<sequence length="863" mass="98161">MLFSPFDALGLTWGEYGAREISLAYKRAALVCHPDKRERNGIQSHRWPQMWQLEEAKKYLSYATVEEFKKFEGFPRTFFFPEEKPPYFRIPQPLPGRFKHCDICEVVVLSDDFAEHLREHQKTICSECDKREQLDDIGDHLTRFHDYRTCHHCQTLRAPAEHNDHIAKYHQCPLCDMDQAFIINHLEEAHQLHICKECGGDNPVTHVITVHPATECTGCNNIIFDDVLLYHLQEDHGLMPCHICHAWETAIELWDHVLTDHGLDRCLLCTASFVGSYPLDAHLARVHDIRTCVSCPPGRSFDMEHVLSRHSLEPCPDCKTTIQSDGLQMHLIAHHKWILCGACGLASPNMQAFRAHEDHHPVCEVCDERITQENLQGHLRDRHELLCCPLCDKAFSPAGLPRHFQTAHHQTELCPECQCPRSRGDLNDHVIESHGWLQCHFCDDVFPDEGQRTNHEEHGHDTKPCWHCDQVIPESQMRSHQIQEHGYKGCPICPSLSKDLSSHIQRHKQESATMHHQLSAINDKLQQFAALQPSSKALLYQAAKYIKQAILVENQGPAGINQGFTALEDTQHTQAQGAYPTSARVRQPSFRNETVESPSSIAEQSPNGDLGEENSLRRSGRQQSGRKRALLHSFRPVNTQRKKTRSFVPRRAGLSDVLEKATSQETVEDFVAAVKSNHPLDPLQPQEPRPTSQSDYESIFLISQFADKCEHQAGCAKIWHYYAVLQMAQLVDRTKKDAGRQRVDSAELDKILEHKQCEANDYSRNKLRNQLQLGRKLQRISGPFVGLLCFLAVGQADIGKGLSFTDDDLKRFQVGLSAHENLWAAGGEYLRLWHTGVIPDAEKIREITGLIRGSNCLAGLEDN</sequence>
<dbReference type="GO" id="GO:0008270">
    <property type="term" value="F:zinc ion binding"/>
    <property type="evidence" value="ECO:0007669"/>
    <property type="project" value="UniProtKB-KW"/>
</dbReference>
<evidence type="ECO:0000259" key="6">
    <source>
        <dbReference type="PROSITE" id="PS00028"/>
    </source>
</evidence>
<dbReference type="InterPro" id="IPR013087">
    <property type="entry name" value="Znf_C2H2_type"/>
</dbReference>
<evidence type="ECO:0000256" key="4">
    <source>
        <dbReference type="ARBA" id="ARBA00022833"/>
    </source>
</evidence>
<reference evidence="7 8" key="1">
    <citation type="submission" date="2015-06" db="EMBL/GenBank/DDBJ databases">
        <title>Survival trade-offs in plant roots during colonization by closely related pathogenic and mutualistic fungi.</title>
        <authorList>
            <person name="Hacquard S."/>
            <person name="Kracher B."/>
            <person name="Hiruma K."/>
            <person name="Weinman A."/>
            <person name="Muench P."/>
            <person name="Garrido Oter R."/>
            <person name="Ver Loren van Themaat E."/>
            <person name="Dallerey J.-F."/>
            <person name="Damm U."/>
            <person name="Henrissat B."/>
            <person name="Lespinet O."/>
            <person name="Thon M."/>
            <person name="Kemen E."/>
            <person name="McHardy A.C."/>
            <person name="Schulze-Lefert P."/>
            <person name="O'Connell R.J."/>
        </authorList>
    </citation>
    <scope>NUCLEOTIDE SEQUENCE [LARGE SCALE GENOMIC DNA]</scope>
    <source>
        <strain evidence="7 8">MAFF 238704</strain>
    </source>
</reference>
<dbReference type="EMBL" id="LFIW01002418">
    <property type="protein sequence ID" value="KZL71136.1"/>
    <property type="molecule type" value="Genomic_DNA"/>
</dbReference>